<feature type="region of interest" description="Disordered" evidence="1">
    <location>
        <begin position="212"/>
        <end position="234"/>
    </location>
</feature>
<reference evidence="2 3" key="1">
    <citation type="journal article" date="2018" name="Mol. Biol. Evol.">
        <title>Broad Genomic Sampling Reveals a Smut Pathogenic Ancestry of the Fungal Clade Ustilaginomycotina.</title>
        <authorList>
            <person name="Kijpornyongpan T."/>
            <person name="Mondo S.J."/>
            <person name="Barry K."/>
            <person name="Sandor L."/>
            <person name="Lee J."/>
            <person name="Lipzen A."/>
            <person name="Pangilinan J."/>
            <person name="LaButti K."/>
            <person name="Hainaut M."/>
            <person name="Henrissat B."/>
            <person name="Grigoriev I.V."/>
            <person name="Spatafora J.W."/>
            <person name="Aime M.C."/>
        </authorList>
    </citation>
    <scope>NUCLEOTIDE SEQUENCE [LARGE SCALE GENOMIC DNA]</scope>
    <source>
        <strain evidence="2 3">MCA 4658</strain>
    </source>
</reference>
<gene>
    <name evidence="2" type="ORF">IE81DRAFT_342437</name>
</gene>
<keyword evidence="3" id="KW-1185">Reference proteome</keyword>
<feature type="compositionally biased region" description="Polar residues" evidence="1">
    <location>
        <begin position="452"/>
        <end position="463"/>
    </location>
</feature>
<name>A0A316VVB8_9BASI</name>
<accession>A0A316VVB8</accession>
<dbReference type="Proteomes" id="UP000245783">
    <property type="component" value="Unassembled WGS sequence"/>
</dbReference>
<dbReference type="RefSeq" id="XP_025368038.1">
    <property type="nucleotide sequence ID" value="XM_025515694.1"/>
</dbReference>
<feature type="compositionally biased region" description="Polar residues" evidence="1">
    <location>
        <begin position="643"/>
        <end position="664"/>
    </location>
</feature>
<dbReference type="InParanoid" id="A0A316VVB8"/>
<dbReference type="AlphaFoldDB" id="A0A316VVB8"/>
<feature type="region of interest" description="Disordered" evidence="1">
    <location>
        <begin position="631"/>
        <end position="665"/>
    </location>
</feature>
<protein>
    <submittedName>
        <fullName evidence="2">Uncharacterized protein</fullName>
    </submittedName>
</protein>
<feature type="region of interest" description="Disordered" evidence="1">
    <location>
        <begin position="154"/>
        <end position="200"/>
    </location>
</feature>
<feature type="compositionally biased region" description="Polar residues" evidence="1">
    <location>
        <begin position="185"/>
        <end position="200"/>
    </location>
</feature>
<sequence length="719" mass="78892">MRRTVLLTTTAMTPTAIARRATVHRSKLPISSARKFVTPPELARRWPGESEPVKALDEHIRPGKNEILRKAISKITASLKGEKSSDGAATSPSSLARASMREHIKPTRPAGVDGLGPRVPQAVRNGHTASNLQREKSQESVLSSFASHFRYLNPYAPSNHTPGRLAPTRSQHSVASRKQDGVKISETSMPHSPVSSHRTTRATQIELGSLAHHRETAATSTLQSGTGKGKQKMHKDLKLVSPSYTHRERPSNAELAASPIDGFGQNGRWHHDPQPSWYAEQKWHLSHQTRSVVEATSRVKNDLSLLERGKMPGKRAPPNYPKPGWEHKVHAVGSTSARNSANTAVNRSRNASSRTALSEVPPSSAPLTSVVKKPIRMPRTEAYGAFYSGNTRRLLRRDLVAHERHPMRGLGSRAIVPLSSALHLQEDFIPIEDVLVEESPEGIKESCHVPRPSSSDSGSQFGRTLTRIKRKVKREDEKVKQSMCPEEVKGQEESSRTYMHSAPALTRILRRAQPPPIEEGAQVQARILSSSFAKEVSKIQFSFPANRIGTSARYAGYKAGVHRATQISSRIGTSPEAIRGHRSTLAGKNDTQIFATPFSSQLKRSQTRLARARSPIKQVVPLMSIKEKSRWPIESKSIKQKQHAQQTPTTASGSADEASLSSQPRRLVRTTAALENASSQGYQGRLTRLKSSMAGVGDALEQEQVLGAANILTRMSSGH</sequence>
<evidence type="ECO:0000313" key="3">
    <source>
        <dbReference type="Proteomes" id="UP000245783"/>
    </source>
</evidence>
<feature type="compositionally biased region" description="Polar residues" evidence="1">
    <location>
        <begin position="335"/>
        <end position="356"/>
    </location>
</feature>
<feature type="region of interest" description="Disordered" evidence="1">
    <location>
        <begin position="78"/>
        <end position="118"/>
    </location>
</feature>
<dbReference type="EMBL" id="KZ819404">
    <property type="protein sequence ID" value="PWN40878.1"/>
    <property type="molecule type" value="Genomic_DNA"/>
</dbReference>
<proteinExistence type="predicted"/>
<dbReference type="GeneID" id="37037564"/>
<feature type="region of interest" description="Disordered" evidence="1">
    <location>
        <begin position="335"/>
        <end position="367"/>
    </location>
</feature>
<evidence type="ECO:0000256" key="1">
    <source>
        <dbReference type="SAM" id="MobiDB-lite"/>
    </source>
</evidence>
<feature type="compositionally biased region" description="Polar residues" evidence="1">
    <location>
        <begin position="87"/>
        <end position="96"/>
    </location>
</feature>
<evidence type="ECO:0000313" key="2">
    <source>
        <dbReference type="EMBL" id="PWN40878.1"/>
    </source>
</evidence>
<dbReference type="OrthoDB" id="10528795at2759"/>
<feature type="region of interest" description="Disordered" evidence="1">
    <location>
        <begin position="444"/>
        <end position="498"/>
    </location>
</feature>
<organism evidence="2 3">
    <name type="scientific">Ceraceosorus guamensis</name>
    <dbReference type="NCBI Taxonomy" id="1522189"/>
    <lineage>
        <taxon>Eukaryota</taxon>
        <taxon>Fungi</taxon>
        <taxon>Dikarya</taxon>
        <taxon>Basidiomycota</taxon>
        <taxon>Ustilaginomycotina</taxon>
        <taxon>Exobasidiomycetes</taxon>
        <taxon>Ceraceosorales</taxon>
        <taxon>Ceraceosoraceae</taxon>
        <taxon>Ceraceosorus</taxon>
    </lineage>
</organism>
<feature type="compositionally biased region" description="Basic and acidic residues" evidence="1">
    <location>
        <begin position="473"/>
        <end position="495"/>
    </location>
</feature>